<evidence type="ECO:0000313" key="5">
    <source>
        <dbReference type="Proteomes" id="UP001358417"/>
    </source>
</evidence>
<feature type="domain" description="AB hydrolase-1" evidence="3">
    <location>
        <begin position="30"/>
        <end position="328"/>
    </location>
</feature>
<organism evidence="4 5">
    <name type="scientific">Exophiala bonariae</name>
    <dbReference type="NCBI Taxonomy" id="1690606"/>
    <lineage>
        <taxon>Eukaryota</taxon>
        <taxon>Fungi</taxon>
        <taxon>Dikarya</taxon>
        <taxon>Ascomycota</taxon>
        <taxon>Pezizomycotina</taxon>
        <taxon>Eurotiomycetes</taxon>
        <taxon>Chaetothyriomycetidae</taxon>
        <taxon>Chaetothyriales</taxon>
        <taxon>Herpotrichiellaceae</taxon>
        <taxon>Exophiala</taxon>
    </lineage>
</organism>
<dbReference type="Gene3D" id="3.40.50.1820">
    <property type="entry name" value="alpha/beta hydrolase"/>
    <property type="match status" value="1"/>
</dbReference>
<dbReference type="InterPro" id="IPR000639">
    <property type="entry name" value="Epox_hydrolase-like"/>
</dbReference>
<dbReference type="InterPro" id="IPR000073">
    <property type="entry name" value="AB_hydrolase_1"/>
</dbReference>
<protein>
    <recommendedName>
        <fullName evidence="3">AB hydrolase-1 domain-containing protein</fullName>
    </recommendedName>
</protein>
<evidence type="ECO:0000256" key="1">
    <source>
        <dbReference type="ARBA" id="ARBA00022801"/>
    </source>
</evidence>
<evidence type="ECO:0000313" key="4">
    <source>
        <dbReference type="EMBL" id="KAK5063152.1"/>
    </source>
</evidence>
<dbReference type="Proteomes" id="UP001358417">
    <property type="component" value="Unassembled WGS sequence"/>
</dbReference>
<dbReference type="GeneID" id="89973406"/>
<dbReference type="PRINTS" id="PR00412">
    <property type="entry name" value="EPOXHYDRLASE"/>
</dbReference>
<keyword evidence="5" id="KW-1185">Reference proteome</keyword>
<keyword evidence="1" id="KW-0378">Hydrolase</keyword>
<dbReference type="InterPro" id="IPR029058">
    <property type="entry name" value="AB_hydrolase_fold"/>
</dbReference>
<evidence type="ECO:0000256" key="2">
    <source>
        <dbReference type="ARBA" id="ARBA00038334"/>
    </source>
</evidence>
<dbReference type="SUPFAM" id="SSF53474">
    <property type="entry name" value="alpha/beta-Hydrolases"/>
    <property type="match status" value="1"/>
</dbReference>
<dbReference type="EMBL" id="JAVRRD010000002">
    <property type="protein sequence ID" value="KAK5063152.1"/>
    <property type="molecule type" value="Genomic_DNA"/>
</dbReference>
<dbReference type="GO" id="GO:0016787">
    <property type="term" value="F:hydrolase activity"/>
    <property type="evidence" value="ECO:0007669"/>
    <property type="project" value="UniProtKB-KW"/>
</dbReference>
<dbReference type="AlphaFoldDB" id="A0AAV9NRR8"/>
<gene>
    <name evidence="4" type="ORF">LTR84_005228</name>
</gene>
<proteinExistence type="inferred from homology"/>
<reference evidence="4 5" key="1">
    <citation type="submission" date="2023-08" db="EMBL/GenBank/DDBJ databases">
        <title>Black Yeasts Isolated from many extreme environments.</title>
        <authorList>
            <person name="Coleine C."/>
            <person name="Stajich J.E."/>
            <person name="Selbmann L."/>
        </authorList>
    </citation>
    <scope>NUCLEOTIDE SEQUENCE [LARGE SCALE GENOMIC DNA]</scope>
    <source>
        <strain evidence="4 5">CCFEE 5792</strain>
    </source>
</reference>
<dbReference type="RefSeq" id="XP_064711424.1">
    <property type="nucleotide sequence ID" value="XM_064848800.1"/>
</dbReference>
<dbReference type="PANTHER" id="PTHR43329">
    <property type="entry name" value="EPOXIDE HYDROLASE"/>
    <property type="match status" value="1"/>
</dbReference>
<comment type="caution">
    <text evidence="4">The sequence shown here is derived from an EMBL/GenBank/DDBJ whole genome shotgun (WGS) entry which is preliminary data.</text>
</comment>
<accession>A0AAV9NRR8</accession>
<sequence>MAQNLSSNVFTIPSNGREMFYLSAGPSDGPLMVLLHGWPGIALTWQRQIQAFSELGFFVVAPDMPGYGQTWTSNNSSDFALEKLVPQCLELLQHLGRKEAIWFGHDWGCGPLWAIASHHPEVCTAIIGMSVPYRTLELGLNTLVSTVDRDLYPKDVYPAGQWDYQVFYEQDAETRSGDKQFETQPSTYIKLFFSKGNAQTGQEIARTSNVTKDHGWFGGPNATIPQLPLNYTVLDENLFQELTSALTKTGFFGASSWYLNHAANEKYTREKSVNGGKLKMPVLFIHTEYDAVCQTVYNPKLTEEMRATTENLSEFTIQAGHWGLLERPEETNAGVAEWILREVPGAWPGPELKSQQPKL</sequence>
<name>A0AAV9NRR8_9EURO</name>
<evidence type="ECO:0000259" key="3">
    <source>
        <dbReference type="Pfam" id="PF00561"/>
    </source>
</evidence>
<dbReference type="Pfam" id="PF00561">
    <property type="entry name" value="Abhydrolase_1"/>
    <property type="match status" value="1"/>
</dbReference>
<comment type="similarity">
    <text evidence="2">Belongs to the AB hydrolase superfamily. Epoxide hydrolase family.</text>
</comment>